<dbReference type="InterPro" id="IPR009030">
    <property type="entry name" value="Growth_fac_rcpt_cys_sf"/>
</dbReference>
<protein>
    <submittedName>
        <fullName evidence="1">Uncharacterized protein</fullName>
    </submittedName>
</protein>
<keyword evidence="2" id="KW-1185">Reference proteome</keyword>
<dbReference type="SUPFAM" id="SSF57184">
    <property type="entry name" value="Growth factor receptor domain"/>
    <property type="match status" value="1"/>
</dbReference>
<dbReference type="AlphaFoldDB" id="A0AAV8YKA9"/>
<proteinExistence type="predicted"/>
<name>A0AAV8YKA9_9CUCU</name>
<organism evidence="1 2">
    <name type="scientific">Aromia moschata</name>
    <dbReference type="NCBI Taxonomy" id="1265417"/>
    <lineage>
        <taxon>Eukaryota</taxon>
        <taxon>Metazoa</taxon>
        <taxon>Ecdysozoa</taxon>
        <taxon>Arthropoda</taxon>
        <taxon>Hexapoda</taxon>
        <taxon>Insecta</taxon>
        <taxon>Pterygota</taxon>
        <taxon>Neoptera</taxon>
        <taxon>Endopterygota</taxon>
        <taxon>Coleoptera</taxon>
        <taxon>Polyphaga</taxon>
        <taxon>Cucujiformia</taxon>
        <taxon>Chrysomeloidea</taxon>
        <taxon>Cerambycidae</taxon>
        <taxon>Cerambycinae</taxon>
        <taxon>Callichromatini</taxon>
        <taxon>Aromia</taxon>
    </lineage>
</organism>
<accession>A0AAV8YKA9</accession>
<evidence type="ECO:0000313" key="2">
    <source>
        <dbReference type="Proteomes" id="UP001162162"/>
    </source>
</evidence>
<evidence type="ECO:0000313" key="1">
    <source>
        <dbReference type="EMBL" id="KAJ8951422.1"/>
    </source>
</evidence>
<dbReference type="EMBL" id="JAPWTK010000084">
    <property type="protein sequence ID" value="KAJ8951422.1"/>
    <property type="molecule type" value="Genomic_DNA"/>
</dbReference>
<gene>
    <name evidence="1" type="ORF">NQ318_006851</name>
</gene>
<dbReference type="Proteomes" id="UP001162162">
    <property type="component" value="Unassembled WGS sequence"/>
</dbReference>
<reference evidence="1" key="1">
    <citation type="journal article" date="2023" name="Insect Mol. Biol.">
        <title>Genome sequencing provides insights into the evolution of gene families encoding plant cell wall-degrading enzymes in longhorned beetles.</title>
        <authorList>
            <person name="Shin N.R."/>
            <person name="Okamura Y."/>
            <person name="Kirsch R."/>
            <person name="Pauchet Y."/>
        </authorList>
    </citation>
    <scope>NUCLEOTIDE SEQUENCE</scope>
    <source>
        <strain evidence="1">AMC_N1</strain>
    </source>
</reference>
<comment type="caution">
    <text evidence="1">The sequence shown here is derived from an EMBL/GenBank/DDBJ whole genome shotgun (WGS) entry which is preliminary data.</text>
</comment>
<sequence>MVEESEESLEDWWFNKQTEEPDLNKYFCIDTLKYATTTANARALAPERETASATCEQGYGGDYCDQCAASYYEAYKDDKKLLCSECHISCEGPCTKAGPIGCSKCKSGWVMDKERGCLDKRMCYN</sequence>